<evidence type="ECO:0000313" key="2">
    <source>
        <dbReference type="EMBL" id="MFC3714306.1"/>
    </source>
</evidence>
<keyword evidence="1" id="KW-1133">Transmembrane helix</keyword>
<keyword evidence="1" id="KW-0812">Transmembrane</keyword>
<evidence type="ECO:0008006" key="4">
    <source>
        <dbReference type="Google" id="ProtNLM"/>
    </source>
</evidence>
<sequence>MSDRRSRVRTAPEPSVLRIVGTIVLAPTAMFALLFVAGQLWQALA</sequence>
<evidence type="ECO:0000256" key="1">
    <source>
        <dbReference type="SAM" id="Phobius"/>
    </source>
</evidence>
<keyword evidence="1" id="KW-0472">Membrane</keyword>
<proteinExistence type="predicted"/>
<dbReference type="EMBL" id="JBHRXV010000013">
    <property type="protein sequence ID" value="MFC3714306.1"/>
    <property type="molecule type" value="Genomic_DNA"/>
</dbReference>
<reference evidence="3" key="1">
    <citation type="journal article" date="2019" name="Int. J. Syst. Evol. Microbiol.">
        <title>The Global Catalogue of Microorganisms (GCM) 10K type strain sequencing project: providing services to taxonomists for standard genome sequencing and annotation.</title>
        <authorList>
            <consortium name="The Broad Institute Genomics Platform"/>
            <consortium name="The Broad Institute Genome Sequencing Center for Infectious Disease"/>
            <person name="Wu L."/>
            <person name="Ma J."/>
        </authorList>
    </citation>
    <scope>NUCLEOTIDE SEQUENCE [LARGE SCALE GENOMIC DNA]</scope>
    <source>
        <strain evidence="3">KCTC 42644</strain>
    </source>
</reference>
<organism evidence="2 3">
    <name type="scientific">Sphingoaurantiacus capsulatus</name>
    <dbReference type="NCBI Taxonomy" id="1771310"/>
    <lineage>
        <taxon>Bacteria</taxon>
        <taxon>Pseudomonadati</taxon>
        <taxon>Pseudomonadota</taxon>
        <taxon>Alphaproteobacteria</taxon>
        <taxon>Sphingomonadales</taxon>
        <taxon>Sphingosinicellaceae</taxon>
        <taxon>Sphingoaurantiacus</taxon>
    </lineage>
</organism>
<comment type="caution">
    <text evidence="2">The sequence shown here is derived from an EMBL/GenBank/DDBJ whole genome shotgun (WGS) entry which is preliminary data.</text>
</comment>
<gene>
    <name evidence="2" type="ORF">ACFOMD_17185</name>
</gene>
<keyword evidence="3" id="KW-1185">Reference proteome</keyword>
<accession>A0ABV7XEE9</accession>
<evidence type="ECO:0000313" key="3">
    <source>
        <dbReference type="Proteomes" id="UP001595615"/>
    </source>
</evidence>
<dbReference type="Proteomes" id="UP001595615">
    <property type="component" value="Unassembled WGS sequence"/>
</dbReference>
<feature type="transmembrane region" description="Helical" evidence="1">
    <location>
        <begin position="20"/>
        <end position="41"/>
    </location>
</feature>
<dbReference type="RefSeq" id="WP_380863666.1">
    <property type="nucleotide sequence ID" value="NZ_JBHRXV010000013.1"/>
</dbReference>
<name>A0ABV7XEE9_9SPHN</name>
<protein>
    <recommendedName>
        <fullName evidence="4">ABC transporter permease</fullName>
    </recommendedName>
</protein>